<dbReference type="EMBL" id="JACICY010000005">
    <property type="protein sequence ID" value="MBB3861228.1"/>
    <property type="molecule type" value="Genomic_DNA"/>
</dbReference>
<gene>
    <name evidence="2" type="ORF">GGQ88_002500</name>
</gene>
<evidence type="ECO:0000313" key="2">
    <source>
        <dbReference type="EMBL" id="MBB3861228.1"/>
    </source>
</evidence>
<keyword evidence="3" id="KW-1185">Reference proteome</keyword>
<sequence length="638" mass="66722">MTRRIAWLGGASLLVGISGTLLAQESLLPPGFDSPPAQSRPAPARSPSPTQGRSATPAPAPSAARPAAAVAGAAPSAAPSATSIPVVQALPAGASPAASISPDGSDQALLDSLDPALLEKLIQSARPKFDIPPSAQRSLDIVGVVDEREGGFPAASTHYLNGPFVEGVIGKMSGRFVSRWGHMLARRAMASRLATPVGMSGADWAAIRAQLLLRMGEADVARAMVQSVDSGHFTRSLEDAAMASFLATADPVGLCPITALTAAGRPGWDWDLSRAICSAFTDEGSPAMSQLDRALRRGTGSKIDILLAQKFAGAATNARRAVKIEWNDVNTLTPWSIGMAFATGLEPPETLRSKAGAAYALLAARAPMLPLTSRAAAAETAAARGVLSGQAMVDLYSQLYSWRDTNGGEGEADEWTGRAETLRAAYVSKEQADRFEAIRKLWGDGSDPDRAYSGLVLTSYASARLVPSQGLSDSAASLIASMLTAGLDRNALKWAPYLPVGSEGWGLVVLANPARATQVGNEGLNAFADDDDSEGSLRSRFLLAGLMGLERVDAAAARDFAGKLEVDLARQTRWTRAIDAAAASDNQSLVALLAAFGMQGDRWDRMTPLHLYHIVSALHRVGLDGEARMIAAEAVARV</sequence>
<feature type="compositionally biased region" description="Low complexity" evidence="1">
    <location>
        <begin position="34"/>
        <end position="67"/>
    </location>
</feature>
<organism evidence="2 3">
    <name type="scientific">Novosphingobium hassiacum</name>
    <dbReference type="NCBI Taxonomy" id="173676"/>
    <lineage>
        <taxon>Bacteria</taxon>
        <taxon>Pseudomonadati</taxon>
        <taxon>Pseudomonadota</taxon>
        <taxon>Alphaproteobacteria</taxon>
        <taxon>Sphingomonadales</taxon>
        <taxon>Sphingomonadaceae</taxon>
        <taxon>Novosphingobium</taxon>
    </lineage>
</organism>
<name>A0A7W6EWF1_9SPHN</name>
<comment type="caution">
    <text evidence="2">The sequence shown here is derived from an EMBL/GenBank/DDBJ whole genome shotgun (WGS) entry which is preliminary data.</text>
</comment>
<evidence type="ECO:0000256" key="1">
    <source>
        <dbReference type="SAM" id="MobiDB-lite"/>
    </source>
</evidence>
<evidence type="ECO:0000313" key="3">
    <source>
        <dbReference type="Proteomes" id="UP000562395"/>
    </source>
</evidence>
<accession>A0A7W6EWF1</accession>
<feature type="region of interest" description="Disordered" evidence="1">
    <location>
        <begin position="28"/>
        <end position="67"/>
    </location>
</feature>
<proteinExistence type="predicted"/>
<dbReference type="Proteomes" id="UP000562395">
    <property type="component" value="Unassembled WGS sequence"/>
</dbReference>
<reference evidence="2 3" key="1">
    <citation type="submission" date="2020-08" db="EMBL/GenBank/DDBJ databases">
        <title>Genomic Encyclopedia of Type Strains, Phase IV (KMG-IV): sequencing the most valuable type-strain genomes for metagenomic binning, comparative biology and taxonomic classification.</title>
        <authorList>
            <person name="Goeker M."/>
        </authorList>
    </citation>
    <scope>NUCLEOTIDE SEQUENCE [LARGE SCALE GENOMIC DNA]</scope>
    <source>
        <strain evidence="2 3">DSM 14552</strain>
    </source>
</reference>
<dbReference type="AlphaFoldDB" id="A0A7W6EWF1"/>
<dbReference type="RefSeq" id="WP_183613638.1">
    <property type="nucleotide sequence ID" value="NZ_JACICY010000005.1"/>
</dbReference>
<protein>
    <submittedName>
        <fullName evidence="2">Uncharacterized protein</fullName>
    </submittedName>
</protein>